<dbReference type="PANTHER" id="PTHR32552:SF81">
    <property type="entry name" value="TONB-DEPENDENT OUTER MEMBRANE RECEPTOR"/>
    <property type="match status" value="1"/>
</dbReference>
<dbReference type="PROSITE" id="PS52016">
    <property type="entry name" value="TONB_DEPENDENT_REC_3"/>
    <property type="match status" value="1"/>
</dbReference>
<dbReference type="SUPFAM" id="SSF56935">
    <property type="entry name" value="Porins"/>
    <property type="match status" value="1"/>
</dbReference>
<accession>A0A4R5LVC6</accession>
<dbReference type="Gene3D" id="2.40.170.20">
    <property type="entry name" value="TonB-dependent receptor, beta-barrel domain"/>
    <property type="match status" value="1"/>
</dbReference>
<evidence type="ECO:0000256" key="10">
    <source>
        <dbReference type="ARBA" id="ARBA00023237"/>
    </source>
</evidence>
<dbReference type="GO" id="GO:0006826">
    <property type="term" value="P:iron ion transport"/>
    <property type="evidence" value="ECO:0007669"/>
    <property type="project" value="UniProtKB-KW"/>
</dbReference>
<keyword evidence="5 11" id="KW-0812">Transmembrane</keyword>
<dbReference type="AlphaFoldDB" id="A0A4R5LVC6"/>
<evidence type="ECO:0000313" key="17">
    <source>
        <dbReference type="Proteomes" id="UP000295554"/>
    </source>
</evidence>
<dbReference type="Proteomes" id="UP000295554">
    <property type="component" value="Unassembled WGS sequence"/>
</dbReference>
<keyword evidence="4" id="KW-0410">Iron transport</keyword>
<evidence type="ECO:0000256" key="3">
    <source>
        <dbReference type="ARBA" id="ARBA00022452"/>
    </source>
</evidence>
<dbReference type="InterPro" id="IPR036942">
    <property type="entry name" value="Beta-barrel_TonB_sf"/>
</dbReference>
<feature type="domain" description="TonB-dependent receptor-like beta-barrel" evidence="14">
    <location>
        <begin position="324"/>
        <end position="719"/>
    </location>
</feature>
<keyword evidence="10 11" id="KW-0998">Cell outer membrane</keyword>
<organism evidence="16 17">
    <name type="scientific">Seongchinamella unica</name>
    <dbReference type="NCBI Taxonomy" id="2547392"/>
    <lineage>
        <taxon>Bacteria</taxon>
        <taxon>Pseudomonadati</taxon>
        <taxon>Pseudomonadota</taxon>
        <taxon>Gammaproteobacteria</taxon>
        <taxon>Cellvibrionales</taxon>
        <taxon>Halieaceae</taxon>
        <taxon>Seongchinamella</taxon>
    </lineage>
</organism>
<feature type="domain" description="TonB-dependent receptor plug" evidence="15">
    <location>
        <begin position="48"/>
        <end position="156"/>
    </location>
</feature>
<keyword evidence="3 11" id="KW-1134">Transmembrane beta strand</keyword>
<dbReference type="RefSeq" id="WP_133209665.1">
    <property type="nucleotide sequence ID" value="NZ_SMSE01000001.1"/>
</dbReference>
<sequence>MSIKTQSTALSLAIATAAGLATSPSVFAADGALEEIVVTARKREESMQNVGLAVSALSKTEIERSFARDISDLASVSPNLIIDDTAQGPGGVAAIFIRGIGVADVEKNFDPAVGVVVDGIFIGANAGSLLRSIDLAGIEVLRGPQGTLFGRNTIGGLINITTTQPTGEPGAKLRLGFENYDTYYADGIFNFGIGEDFAAKISLAKRDQREGYYDNVTLNKDAGRNDYRSWGVNLLWEATDNLALEYTYKNEETDQDTPPLLNTAQPRHAFCSGFGYCSPSLDKPITGDRRKIAQTGYRPAGKLANRNNPFVVLNPDQVASVPMEATFDTDAHTFELRWDLNEKYRVDYLYGRWESEETILSNWDGTPELLYGTDRPADYEQDSHELRLTYDAGGRLTFVAGAYLWNSEYSIDLNSYIGFNPDFPGQFLDIYQYSSQETDSRALFFEADYKLTDALSITLGGRYTEDEKESRQYGIVNTISGEFSDHPDDEWDEFTPRVGVSYTLNDDVMLFATYSNGYRSGGFNGRVANLAEAREPYDPETVDNFELGIKSEWLDNRLRVNANVFYIEYDDKQEELQLPDDNDTGQKTVVTNAASATLQGVELDIQAFIGEGLSLRANLGYLDSEYDDFQYTDLAGGIVDLSGLEFRRAPDLTASLDATYEWDMAGGTAWVRGAYHYIGENFVNVTNAPELENDAQNLLDASVNYSINSFTFSLFGRNLTDEDGYIHGYDVAGLWSYAATRPPRTYGFEMIYNFGE</sequence>
<dbReference type="InterPro" id="IPR012910">
    <property type="entry name" value="Plug_dom"/>
</dbReference>
<evidence type="ECO:0000256" key="11">
    <source>
        <dbReference type="PROSITE-ProRule" id="PRU01360"/>
    </source>
</evidence>
<dbReference type="CDD" id="cd01347">
    <property type="entry name" value="ligand_gated_channel"/>
    <property type="match status" value="1"/>
</dbReference>
<dbReference type="Pfam" id="PF07715">
    <property type="entry name" value="Plug"/>
    <property type="match status" value="1"/>
</dbReference>
<keyword evidence="8 12" id="KW-0798">TonB box</keyword>
<comment type="subcellular location">
    <subcellularLocation>
        <location evidence="1 11">Cell outer membrane</location>
        <topology evidence="1 11">Multi-pass membrane protein</topology>
    </subcellularLocation>
</comment>
<feature type="chain" id="PRO_5020385899" evidence="13">
    <location>
        <begin position="29"/>
        <end position="756"/>
    </location>
</feature>
<keyword evidence="13" id="KW-0732">Signal</keyword>
<evidence type="ECO:0000259" key="14">
    <source>
        <dbReference type="Pfam" id="PF00593"/>
    </source>
</evidence>
<evidence type="ECO:0000259" key="15">
    <source>
        <dbReference type="Pfam" id="PF07715"/>
    </source>
</evidence>
<evidence type="ECO:0000256" key="4">
    <source>
        <dbReference type="ARBA" id="ARBA00022496"/>
    </source>
</evidence>
<evidence type="ECO:0000256" key="7">
    <source>
        <dbReference type="ARBA" id="ARBA00023065"/>
    </source>
</evidence>
<keyword evidence="6" id="KW-0408">Iron</keyword>
<comment type="caution">
    <text evidence="16">The sequence shown here is derived from an EMBL/GenBank/DDBJ whole genome shotgun (WGS) entry which is preliminary data.</text>
</comment>
<dbReference type="Pfam" id="PF00593">
    <property type="entry name" value="TonB_dep_Rec_b-barrel"/>
    <property type="match status" value="1"/>
</dbReference>
<evidence type="ECO:0000256" key="6">
    <source>
        <dbReference type="ARBA" id="ARBA00023004"/>
    </source>
</evidence>
<reference evidence="16 17" key="1">
    <citation type="submission" date="2019-03" db="EMBL/GenBank/DDBJ databases">
        <title>Seongchinamella monodicae gen. nov., sp. nov., a novel member of the Gammaproteobacteria isolated from a tidal mudflat of beach.</title>
        <authorList>
            <person name="Yang H.G."/>
            <person name="Kang J.W."/>
            <person name="Lee S.D."/>
        </authorList>
    </citation>
    <scope>NUCLEOTIDE SEQUENCE [LARGE SCALE GENOMIC DNA]</scope>
    <source>
        <strain evidence="16 17">GH4-78</strain>
    </source>
</reference>
<keyword evidence="17" id="KW-1185">Reference proteome</keyword>
<keyword evidence="9 11" id="KW-0472">Membrane</keyword>
<comment type="similarity">
    <text evidence="11 12">Belongs to the TonB-dependent receptor family.</text>
</comment>
<keyword evidence="7" id="KW-0406">Ion transport</keyword>
<evidence type="ECO:0000256" key="2">
    <source>
        <dbReference type="ARBA" id="ARBA00022448"/>
    </source>
</evidence>
<feature type="signal peptide" evidence="13">
    <location>
        <begin position="1"/>
        <end position="28"/>
    </location>
</feature>
<dbReference type="InterPro" id="IPR039426">
    <property type="entry name" value="TonB-dep_rcpt-like"/>
</dbReference>
<keyword evidence="2 11" id="KW-0813">Transport</keyword>
<keyword evidence="16" id="KW-0675">Receptor</keyword>
<dbReference type="OrthoDB" id="7051185at2"/>
<evidence type="ECO:0000313" key="16">
    <source>
        <dbReference type="EMBL" id="TDG15350.1"/>
    </source>
</evidence>
<evidence type="ECO:0000256" key="13">
    <source>
        <dbReference type="SAM" id="SignalP"/>
    </source>
</evidence>
<dbReference type="EMBL" id="SMSE01000001">
    <property type="protein sequence ID" value="TDG15350.1"/>
    <property type="molecule type" value="Genomic_DNA"/>
</dbReference>
<protein>
    <submittedName>
        <fullName evidence="16">TonB-dependent receptor</fullName>
    </submittedName>
</protein>
<dbReference type="InterPro" id="IPR000531">
    <property type="entry name" value="Beta-barrel_TonB"/>
</dbReference>
<proteinExistence type="inferred from homology"/>
<gene>
    <name evidence="16" type="ORF">E2F43_03705</name>
</gene>
<dbReference type="GO" id="GO:0009279">
    <property type="term" value="C:cell outer membrane"/>
    <property type="evidence" value="ECO:0007669"/>
    <property type="project" value="UniProtKB-SubCell"/>
</dbReference>
<evidence type="ECO:0000256" key="8">
    <source>
        <dbReference type="ARBA" id="ARBA00023077"/>
    </source>
</evidence>
<evidence type="ECO:0000256" key="9">
    <source>
        <dbReference type="ARBA" id="ARBA00023136"/>
    </source>
</evidence>
<name>A0A4R5LVC6_9GAMM</name>
<dbReference type="PANTHER" id="PTHR32552">
    <property type="entry name" value="FERRICHROME IRON RECEPTOR-RELATED"/>
    <property type="match status" value="1"/>
</dbReference>
<evidence type="ECO:0000256" key="1">
    <source>
        <dbReference type="ARBA" id="ARBA00004571"/>
    </source>
</evidence>
<evidence type="ECO:0000256" key="5">
    <source>
        <dbReference type="ARBA" id="ARBA00022692"/>
    </source>
</evidence>
<evidence type="ECO:0000256" key="12">
    <source>
        <dbReference type="RuleBase" id="RU003357"/>
    </source>
</evidence>